<feature type="domain" description="N-acetyltransferase" evidence="1">
    <location>
        <begin position="9"/>
        <end position="167"/>
    </location>
</feature>
<sequence length="178" mass="19423">MEILKSPRLILRPLIPNDAVHFARLLGPDQAGVRMTATIPDPCTEEAAREWIVQNTSQETGHIFAITHAQSGEFMGAIGFGDSPGNGDLGYWIGKPFRGKGYATEAIRRIVTHASHLGIRRLFAETFLTNPASSRVLIKNGFRLAGKGTRNIPARGGSRAVLKYVVEIQGCSGQNNWK</sequence>
<keyword evidence="2" id="KW-0808">Transferase</keyword>
<dbReference type="Pfam" id="PF13302">
    <property type="entry name" value="Acetyltransf_3"/>
    <property type="match status" value="1"/>
</dbReference>
<dbReference type="EMBL" id="CAADRM010000078">
    <property type="protein sequence ID" value="VFU13285.1"/>
    <property type="molecule type" value="Genomic_DNA"/>
</dbReference>
<dbReference type="InterPro" id="IPR051531">
    <property type="entry name" value="N-acetyltransferase"/>
</dbReference>
<dbReference type="InterPro" id="IPR016181">
    <property type="entry name" value="Acyl_CoA_acyltransferase"/>
</dbReference>
<dbReference type="PANTHER" id="PTHR43792">
    <property type="entry name" value="GNAT FAMILY, PUTATIVE (AFU_ORTHOLOGUE AFUA_3G00765)-RELATED-RELATED"/>
    <property type="match status" value="1"/>
</dbReference>
<protein>
    <submittedName>
        <fullName evidence="2">Acetyltransferase (GNAT) family protein</fullName>
    </submittedName>
</protein>
<name>A0A485LYY1_9ZZZZ</name>
<evidence type="ECO:0000313" key="2">
    <source>
        <dbReference type="EMBL" id="VFU13285.1"/>
    </source>
</evidence>
<organism evidence="2">
    <name type="scientific">anaerobic digester metagenome</name>
    <dbReference type="NCBI Taxonomy" id="1263854"/>
    <lineage>
        <taxon>unclassified sequences</taxon>
        <taxon>metagenomes</taxon>
        <taxon>ecological metagenomes</taxon>
    </lineage>
</organism>
<dbReference type="Gene3D" id="3.40.630.30">
    <property type="match status" value="1"/>
</dbReference>
<dbReference type="CDD" id="cd04301">
    <property type="entry name" value="NAT_SF"/>
    <property type="match status" value="1"/>
</dbReference>
<dbReference type="SUPFAM" id="SSF55729">
    <property type="entry name" value="Acyl-CoA N-acyltransferases (Nat)"/>
    <property type="match status" value="1"/>
</dbReference>
<gene>
    <name evidence="2" type="ORF">SCFA_170008</name>
</gene>
<dbReference type="AlphaFoldDB" id="A0A485LYY1"/>
<dbReference type="PROSITE" id="PS51186">
    <property type="entry name" value="GNAT"/>
    <property type="match status" value="1"/>
</dbReference>
<evidence type="ECO:0000259" key="1">
    <source>
        <dbReference type="PROSITE" id="PS51186"/>
    </source>
</evidence>
<accession>A0A485LYY1</accession>
<reference evidence="2" key="1">
    <citation type="submission" date="2019-03" db="EMBL/GenBank/DDBJ databases">
        <authorList>
            <person name="Hao L."/>
        </authorList>
    </citation>
    <scope>NUCLEOTIDE SEQUENCE</scope>
</reference>
<dbReference type="InterPro" id="IPR000182">
    <property type="entry name" value="GNAT_dom"/>
</dbReference>
<proteinExistence type="predicted"/>
<dbReference type="GO" id="GO:0016747">
    <property type="term" value="F:acyltransferase activity, transferring groups other than amino-acyl groups"/>
    <property type="evidence" value="ECO:0007669"/>
    <property type="project" value="InterPro"/>
</dbReference>